<sequence>MEIGKRWAEVTVGQRVFVHLPSIGLPQRQRSRAQDKRVMLQMEARQFGRICELRESVWLETSAQVSSQTASSKHATC</sequence>
<reference evidence="1" key="1">
    <citation type="submission" date="2018-11" db="EMBL/GenBank/DDBJ databases">
        <authorList>
            <consortium name="Pathogen Informatics"/>
        </authorList>
    </citation>
    <scope>NUCLEOTIDE SEQUENCE</scope>
</reference>
<evidence type="ECO:0000313" key="2">
    <source>
        <dbReference type="Proteomes" id="UP000784294"/>
    </source>
</evidence>
<keyword evidence="2" id="KW-1185">Reference proteome</keyword>
<organism evidence="1 2">
    <name type="scientific">Protopolystoma xenopodis</name>
    <dbReference type="NCBI Taxonomy" id="117903"/>
    <lineage>
        <taxon>Eukaryota</taxon>
        <taxon>Metazoa</taxon>
        <taxon>Spiralia</taxon>
        <taxon>Lophotrochozoa</taxon>
        <taxon>Platyhelminthes</taxon>
        <taxon>Monogenea</taxon>
        <taxon>Polyopisthocotylea</taxon>
        <taxon>Polystomatidea</taxon>
        <taxon>Polystomatidae</taxon>
        <taxon>Protopolystoma</taxon>
    </lineage>
</organism>
<gene>
    <name evidence="1" type="ORF">PXEA_LOCUS30786</name>
</gene>
<evidence type="ECO:0000313" key="1">
    <source>
        <dbReference type="EMBL" id="VEL37346.1"/>
    </source>
</evidence>
<comment type="caution">
    <text evidence="1">The sequence shown here is derived from an EMBL/GenBank/DDBJ whole genome shotgun (WGS) entry which is preliminary data.</text>
</comment>
<dbReference type="Proteomes" id="UP000784294">
    <property type="component" value="Unassembled WGS sequence"/>
</dbReference>
<dbReference type="AlphaFoldDB" id="A0A3S5ATE6"/>
<accession>A0A3S5ATE6</accession>
<proteinExistence type="predicted"/>
<protein>
    <submittedName>
        <fullName evidence="1">Uncharacterized protein</fullName>
    </submittedName>
</protein>
<name>A0A3S5ATE6_9PLAT</name>
<dbReference type="EMBL" id="CAAALY010254695">
    <property type="protein sequence ID" value="VEL37346.1"/>
    <property type="molecule type" value="Genomic_DNA"/>
</dbReference>